<reference evidence="2" key="1">
    <citation type="submission" date="2022-11" db="EMBL/GenBank/DDBJ databases">
        <title>Parathalassolutuus dongxingensis gen. nov., sp. nov., a novel member of family Oceanospirillaceae isolated from a coastal shrimp pond in Guangxi, China.</title>
        <authorList>
            <person name="Chen H."/>
        </authorList>
    </citation>
    <scope>NUCLEOTIDE SEQUENCE</scope>
    <source>
        <strain evidence="2">G-43</strain>
    </source>
</reference>
<sequence>MTLDNFLEFFTAYLLPFMGLPLLGVVVGAWLTNSFFPFQLKRREWRWDKELWAKELFFETVSRINFIADHYMKSECEERFSMSGLGLREAEEEIMRLVKELHSVGYKLKLYLNRSDAKIFDEYLCSSQLEYDAAKDSWGMWEPDDEISPVLHSENTIAGQGKIAAKVLEKFKLSS</sequence>
<accession>A0A9X3EAN2</accession>
<evidence type="ECO:0000313" key="3">
    <source>
        <dbReference type="Proteomes" id="UP001150830"/>
    </source>
</evidence>
<keyword evidence="1" id="KW-0472">Membrane</keyword>
<protein>
    <submittedName>
        <fullName evidence="2">Uncharacterized protein</fullName>
    </submittedName>
</protein>
<dbReference type="RefSeq" id="WP_283172265.1">
    <property type="nucleotide sequence ID" value="NZ_JAPNOA010000009.1"/>
</dbReference>
<name>A0A9X3EAN2_9GAMM</name>
<organism evidence="2 3">
    <name type="scientific">Parathalassolituus penaei</name>
    <dbReference type="NCBI Taxonomy" id="2997323"/>
    <lineage>
        <taxon>Bacteria</taxon>
        <taxon>Pseudomonadati</taxon>
        <taxon>Pseudomonadota</taxon>
        <taxon>Gammaproteobacteria</taxon>
        <taxon>Oceanospirillales</taxon>
        <taxon>Oceanospirillaceae</taxon>
        <taxon>Parathalassolituus</taxon>
    </lineage>
</organism>
<evidence type="ECO:0000313" key="2">
    <source>
        <dbReference type="EMBL" id="MCY0964047.1"/>
    </source>
</evidence>
<proteinExistence type="predicted"/>
<evidence type="ECO:0000256" key="1">
    <source>
        <dbReference type="SAM" id="Phobius"/>
    </source>
</evidence>
<feature type="transmembrane region" description="Helical" evidence="1">
    <location>
        <begin position="12"/>
        <end position="36"/>
    </location>
</feature>
<dbReference type="Proteomes" id="UP001150830">
    <property type="component" value="Unassembled WGS sequence"/>
</dbReference>
<keyword evidence="3" id="KW-1185">Reference proteome</keyword>
<comment type="caution">
    <text evidence="2">The sequence shown here is derived from an EMBL/GenBank/DDBJ whole genome shotgun (WGS) entry which is preliminary data.</text>
</comment>
<keyword evidence="1" id="KW-0812">Transmembrane</keyword>
<dbReference type="AlphaFoldDB" id="A0A9X3EAN2"/>
<dbReference type="EMBL" id="JAPNOA010000009">
    <property type="protein sequence ID" value="MCY0964047.1"/>
    <property type="molecule type" value="Genomic_DNA"/>
</dbReference>
<keyword evidence="1" id="KW-1133">Transmembrane helix</keyword>
<gene>
    <name evidence="2" type="ORF">OUO13_02505</name>
</gene>